<evidence type="ECO:0000313" key="8">
    <source>
        <dbReference type="EMBL" id="KAK4452112.1"/>
    </source>
</evidence>
<dbReference type="PANTHER" id="PTHR23327">
    <property type="entry name" value="RING FINGER PROTEIN 127"/>
    <property type="match status" value="1"/>
</dbReference>
<dbReference type="GO" id="GO:0008270">
    <property type="term" value="F:zinc ion binding"/>
    <property type="evidence" value="ECO:0007669"/>
    <property type="project" value="UniProtKB-KW"/>
</dbReference>
<dbReference type="PROSITE" id="PS00518">
    <property type="entry name" value="ZF_RING_1"/>
    <property type="match status" value="1"/>
</dbReference>
<dbReference type="SMART" id="SM00184">
    <property type="entry name" value="RING"/>
    <property type="match status" value="1"/>
</dbReference>
<evidence type="ECO:0000256" key="5">
    <source>
        <dbReference type="SAM" id="MobiDB-lite"/>
    </source>
</evidence>
<organism evidence="8 9">
    <name type="scientific">Podospora aff. communis PSN243</name>
    <dbReference type="NCBI Taxonomy" id="3040156"/>
    <lineage>
        <taxon>Eukaryota</taxon>
        <taxon>Fungi</taxon>
        <taxon>Dikarya</taxon>
        <taxon>Ascomycota</taxon>
        <taxon>Pezizomycotina</taxon>
        <taxon>Sordariomycetes</taxon>
        <taxon>Sordariomycetidae</taxon>
        <taxon>Sordariales</taxon>
        <taxon>Podosporaceae</taxon>
        <taxon>Podospora</taxon>
    </lineage>
</organism>
<dbReference type="InterPro" id="IPR004331">
    <property type="entry name" value="SPX_dom"/>
</dbReference>
<gene>
    <name evidence="8" type="ORF">QBC34DRAFT_40537</name>
</gene>
<dbReference type="AlphaFoldDB" id="A0AAV9GVN0"/>
<feature type="domain" description="RING-type" evidence="6">
    <location>
        <begin position="343"/>
        <end position="382"/>
    </location>
</feature>
<reference evidence="8" key="2">
    <citation type="submission" date="2023-05" db="EMBL/GenBank/DDBJ databases">
        <authorList>
            <consortium name="Lawrence Berkeley National Laboratory"/>
            <person name="Steindorff A."/>
            <person name="Hensen N."/>
            <person name="Bonometti L."/>
            <person name="Westerberg I."/>
            <person name="Brannstrom I.O."/>
            <person name="Guillou S."/>
            <person name="Cros-Aarteil S."/>
            <person name="Calhoun S."/>
            <person name="Haridas S."/>
            <person name="Kuo A."/>
            <person name="Mondo S."/>
            <person name="Pangilinan J."/>
            <person name="Riley R."/>
            <person name="Labutti K."/>
            <person name="Andreopoulos B."/>
            <person name="Lipzen A."/>
            <person name="Chen C."/>
            <person name="Yanf M."/>
            <person name="Daum C."/>
            <person name="Ng V."/>
            <person name="Clum A."/>
            <person name="Ohm R."/>
            <person name="Martin F."/>
            <person name="Silar P."/>
            <person name="Natvig D."/>
            <person name="Lalanne C."/>
            <person name="Gautier V."/>
            <person name="Ament-Velasquez S.L."/>
            <person name="Kruys A."/>
            <person name="Hutchinson M.I."/>
            <person name="Powell A.J."/>
            <person name="Barry K."/>
            <person name="Miller A.N."/>
            <person name="Grigoriev I.V."/>
            <person name="Debuchy R."/>
            <person name="Gladieux P."/>
            <person name="Thoren M.H."/>
            <person name="Johannesson H."/>
        </authorList>
    </citation>
    <scope>NUCLEOTIDE SEQUENCE</scope>
    <source>
        <strain evidence="8">PSN243</strain>
    </source>
</reference>
<keyword evidence="9" id="KW-1185">Reference proteome</keyword>
<evidence type="ECO:0000256" key="2">
    <source>
        <dbReference type="ARBA" id="ARBA00022771"/>
    </source>
</evidence>
<evidence type="ECO:0000256" key="4">
    <source>
        <dbReference type="PROSITE-ProRule" id="PRU00175"/>
    </source>
</evidence>
<dbReference type="InterPro" id="IPR013083">
    <property type="entry name" value="Znf_RING/FYVE/PHD"/>
</dbReference>
<dbReference type="SUPFAM" id="SSF57850">
    <property type="entry name" value="RING/U-box"/>
    <property type="match status" value="1"/>
</dbReference>
<dbReference type="InterPro" id="IPR001841">
    <property type="entry name" value="Znf_RING"/>
</dbReference>
<evidence type="ECO:0000313" key="9">
    <source>
        <dbReference type="Proteomes" id="UP001321760"/>
    </source>
</evidence>
<keyword evidence="3" id="KW-0862">Zinc</keyword>
<dbReference type="EMBL" id="MU865925">
    <property type="protein sequence ID" value="KAK4452112.1"/>
    <property type="molecule type" value="Genomic_DNA"/>
</dbReference>
<comment type="caution">
    <text evidence="8">The sequence shown here is derived from an EMBL/GenBank/DDBJ whole genome shotgun (WGS) entry which is preliminary data.</text>
</comment>
<dbReference type="PROSITE" id="PS51382">
    <property type="entry name" value="SPX"/>
    <property type="match status" value="1"/>
</dbReference>
<sequence>MKFGHAFQEALQAETYPQHWVEKAIPYRQLKKILGKVREELIRNGYDPDTLHRLLADHNAKYSLELGESHLLRPRLVVRPLSAVTEPCKDSETAVVGDDDSSEQTAVAPVEATQRGVEAGSATESEVEKGSDQQQKSTWVKIPLNSDARFFNILQTDVDELDTLQSQEQSEMRQSILALGSEISSVARPKKALINLSKSDLYRWREIFELYIAAQVFFSTTETSGGVRSSERARKQLVWFQEEVQRRNLLNKFKLEASSNAYASFLALNATLLQNVRFQELNQTAVVKIIKKFDKQTSLGVKTAFPKALNSASYIAESVAKDVCAQLSHDILAIVPQVADYTCTICLSLCWLPIRLDCDHLFCIRCMIKMQNRNKKLCPLCRANTVLSATEVNIDVKLMTYLERWFPKETKEKQEYNELERRKELFGDAIGDETPGPPCVVM</sequence>
<dbReference type="Pfam" id="PF00097">
    <property type="entry name" value="zf-C3HC4"/>
    <property type="match status" value="1"/>
</dbReference>
<name>A0AAV9GVN0_9PEZI</name>
<dbReference type="InterPro" id="IPR018957">
    <property type="entry name" value="Znf_C3HC4_RING-type"/>
</dbReference>
<accession>A0AAV9GVN0</accession>
<dbReference type="PANTHER" id="PTHR23327:SF51">
    <property type="entry name" value="TRANSCRIPTIONAL REGULATOR OF YEAST FORM ADHERENCE 3"/>
    <property type="match status" value="1"/>
</dbReference>
<evidence type="ECO:0000256" key="1">
    <source>
        <dbReference type="ARBA" id="ARBA00022723"/>
    </source>
</evidence>
<dbReference type="InterPro" id="IPR017907">
    <property type="entry name" value="Znf_RING_CS"/>
</dbReference>
<evidence type="ECO:0000259" key="6">
    <source>
        <dbReference type="PROSITE" id="PS50089"/>
    </source>
</evidence>
<dbReference type="PROSITE" id="PS50089">
    <property type="entry name" value="ZF_RING_2"/>
    <property type="match status" value="1"/>
</dbReference>
<protein>
    <submittedName>
        <fullName evidence="8">SPX domain-containing protein</fullName>
    </submittedName>
</protein>
<feature type="domain" description="SPX" evidence="7">
    <location>
        <begin position="1"/>
        <end position="307"/>
    </location>
</feature>
<dbReference type="Proteomes" id="UP001321760">
    <property type="component" value="Unassembled WGS sequence"/>
</dbReference>
<evidence type="ECO:0000256" key="3">
    <source>
        <dbReference type="ARBA" id="ARBA00022833"/>
    </source>
</evidence>
<proteinExistence type="predicted"/>
<keyword evidence="2 4" id="KW-0863">Zinc-finger</keyword>
<reference evidence="8" key="1">
    <citation type="journal article" date="2023" name="Mol. Phylogenet. Evol.">
        <title>Genome-scale phylogeny and comparative genomics of the fungal order Sordariales.</title>
        <authorList>
            <person name="Hensen N."/>
            <person name="Bonometti L."/>
            <person name="Westerberg I."/>
            <person name="Brannstrom I.O."/>
            <person name="Guillou S."/>
            <person name="Cros-Aarteil S."/>
            <person name="Calhoun S."/>
            <person name="Haridas S."/>
            <person name="Kuo A."/>
            <person name="Mondo S."/>
            <person name="Pangilinan J."/>
            <person name="Riley R."/>
            <person name="LaButti K."/>
            <person name="Andreopoulos B."/>
            <person name="Lipzen A."/>
            <person name="Chen C."/>
            <person name="Yan M."/>
            <person name="Daum C."/>
            <person name="Ng V."/>
            <person name="Clum A."/>
            <person name="Steindorff A."/>
            <person name="Ohm R.A."/>
            <person name="Martin F."/>
            <person name="Silar P."/>
            <person name="Natvig D.O."/>
            <person name="Lalanne C."/>
            <person name="Gautier V."/>
            <person name="Ament-Velasquez S.L."/>
            <person name="Kruys A."/>
            <person name="Hutchinson M.I."/>
            <person name="Powell A.J."/>
            <person name="Barry K."/>
            <person name="Miller A.N."/>
            <person name="Grigoriev I.V."/>
            <person name="Debuchy R."/>
            <person name="Gladieux P."/>
            <person name="Hiltunen Thoren M."/>
            <person name="Johannesson H."/>
        </authorList>
    </citation>
    <scope>NUCLEOTIDE SEQUENCE</scope>
    <source>
        <strain evidence="8">PSN243</strain>
    </source>
</reference>
<keyword evidence="1" id="KW-0479">Metal-binding</keyword>
<evidence type="ECO:0000259" key="7">
    <source>
        <dbReference type="PROSITE" id="PS51382"/>
    </source>
</evidence>
<dbReference type="Pfam" id="PF03105">
    <property type="entry name" value="SPX"/>
    <property type="match status" value="1"/>
</dbReference>
<feature type="region of interest" description="Disordered" evidence="5">
    <location>
        <begin position="91"/>
        <end position="136"/>
    </location>
</feature>
<dbReference type="Gene3D" id="3.30.40.10">
    <property type="entry name" value="Zinc/RING finger domain, C3HC4 (zinc finger)"/>
    <property type="match status" value="1"/>
</dbReference>